<dbReference type="InterPro" id="IPR011138">
    <property type="entry name" value="Cytochrome_b-558"/>
</dbReference>
<name>A0A1D7QTH1_9BACI</name>
<proteinExistence type="predicted"/>
<dbReference type="PANTHER" id="PTHR41910">
    <property type="entry name" value="SUCCINATE DEHYDROGENASE 2 MEMBRANE SUBUNIT SDHC"/>
    <property type="match status" value="1"/>
</dbReference>
<dbReference type="PANTHER" id="PTHR41910:SF1">
    <property type="entry name" value="SUCCINATE DEHYDROGENASE HYDROPHOBIC MEMBRANE ANCHOR SUBUNIT"/>
    <property type="match status" value="1"/>
</dbReference>
<dbReference type="OrthoDB" id="9789209at2"/>
<dbReference type="InterPro" id="IPR016002">
    <property type="entry name" value="Succ_DH_cyt_b558_Firmicute"/>
</dbReference>
<evidence type="ECO:0000256" key="8">
    <source>
        <dbReference type="PIRSR" id="PIRSR000170-1"/>
    </source>
</evidence>
<gene>
    <name evidence="10" type="primary">sdhC-1</name>
    <name evidence="10" type="ORF">BBEV_0944</name>
</gene>
<dbReference type="InterPro" id="IPR034804">
    <property type="entry name" value="SQR/QFR_C/D"/>
</dbReference>
<keyword evidence="3 9" id="KW-0812">Transmembrane</keyword>
<dbReference type="SUPFAM" id="SSF81343">
    <property type="entry name" value="Fumarate reductase respiratory complex transmembrane subunits"/>
    <property type="match status" value="1"/>
</dbReference>
<feature type="transmembrane region" description="Helical" evidence="9">
    <location>
        <begin position="182"/>
        <end position="203"/>
    </location>
</feature>
<comment type="subcellular location">
    <subcellularLocation>
        <location evidence="1">Membrane</location>
    </subcellularLocation>
</comment>
<evidence type="ECO:0000313" key="11">
    <source>
        <dbReference type="Proteomes" id="UP000094463"/>
    </source>
</evidence>
<dbReference type="Pfam" id="PF01127">
    <property type="entry name" value="Sdh_cyt"/>
    <property type="match status" value="1"/>
</dbReference>
<feature type="transmembrane region" description="Helical" evidence="9">
    <location>
        <begin position="56"/>
        <end position="80"/>
    </location>
</feature>
<reference evidence="10 11" key="1">
    <citation type="submission" date="2015-08" db="EMBL/GenBank/DDBJ databases">
        <title>The complete genome sequence of Bacillus beveridgei MLTeJB.</title>
        <authorList>
            <person name="Hanson T.E."/>
            <person name="Mesa C."/>
            <person name="Basesman S.M."/>
            <person name="Oremland R.S."/>
        </authorList>
    </citation>
    <scope>NUCLEOTIDE SEQUENCE [LARGE SCALE GENOMIC DNA]</scope>
    <source>
        <strain evidence="10 11">MLTeJB</strain>
    </source>
</reference>
<dbReference type="NCBIfam" id="TIGR02046">
    <property type="entry name" value="sdhC_b558_fam"/>
    <property type="match status" value="1"/>
</dbReference>
<organism evidence="10 11">
    <name type="scientific">Salisediminibacterium beveridgei</name>
    <dbReference type="NCBI Taxonomy" id="632773"/>
    <lineage>
        <taxon>Bacteria</taxon>
        <taxon>Bacillati</taxon>
        <taxon>Bacillota</taxon>
        <taxon>Bacilli</taxon>
        <taxon>Bacillales</taxon>
        <taxon>Bacillaceae</taxon>
        <taxon>Salisediminibacterium</taxon>
    </lineage>
</organism>
<evidence type="ECO:0000256" key="3">
    <source>
        <dbReference type="ARBA" id="ARBA00022692"/>
    </source>
</evidence>
<dbReference type="GO" id="GO:0016020">
    <property type="term" value="C:membrane"/>
    <property type="evidence" value="ECO:0007669"/>
    <property type="project" value="UniProtKB-SubCell"/>
</dbReference>
<keyword evidence="7 9" id="KW-0472">Membrane</keyword>
<dbReference type="STRING" id="632773.BBEV_0944"/>
<keyword evidence="4 8" id="KW-0479">Metal-binding</keyword>
<feature type="binding site" description="axial binding residue" evidence="8">
    <location>
        <position position="156"/>
    </location>
    <ligand>
        <name>heme</name>
        <dbReference type="ChEBI" id="CHEBI:30413"/>
    </ligand>
    <ligandPart>
        <name>Fe</name>
        <dbReference type="ChEBI" id="CHEBI:18248"/>
    </ligandPart>
</feature>
<feature type="transmembrane region" description="Helical" evidence="9">
    <location>
        <begin position="92"/>
        <end position="116"/>
    </location>
</feature>
<keyword evidence="2 8" id="KW-0349">Heme</keyword>
<accession>A0A1D7QTH1</accession>
<dbReference type="Proteomes" id="UP000094463">
    <property type="component" value="Chromosome"/>
</dbReference>
<keyword evidence="6 8" id="KW-0408">Iron</keyword>
<protein>
    <submittedName>
        <fullName evidence="10">Succinate dehydrogenase cytochrome b558 subunit</fullName>
    </submittedName>
</protein>
<dbReference type="CDD" id="cd03497">
    <property type="entry name" value="SQR_TypeB_1_TM"/>
    <property type="match status" value="1"/>
</dbReference>
<dbReference type="PIRSF" id="PIRSF000170">
    <property type="entry name" value="Succ_dh_cyt_b558"/>
    <property type="match status" value="1"/>
</dbReference>
<feature type="binding site" description="axial binding residue" evidence="8">
    <location>
        <position position="29"/>
    </location>
    <ligand>
        <name>heme</name>
        <dbReference type="ChEBI" id="CHEBI:30413"/>
    </ligand>
    <ligandPart>
        <name>Fe</name>
        <dbReference type="ChEBI" id="CHEBI:18248"/>
    </ligandPart>
</feature>
<evidence type="ECO:0000256" key="7">
    <source>
        <dbReference type="ARBA" id="ARBA00023136"/>
    </source>
</evidence>
<keyword evidence="5 9" id="KW-1133">Transmembrane helix</keyword>
<feature type="transmembrane region" description="Helical" evidence="9">
    <location>
        <begin position="141"/>
        <end position="170"/>
    </location>
</feature>
<dbReference type="Gene3D" id="1.20.1300.10">
    <property type="entry name" value="Fumarate reductase/succinate dehydrogenase, transmembrane subunit"/>
    <property type="match status" value="1"/>
</dbReference>
<evidence type="ECO:0000313" key="10">
    <source>
        <dbReference type="EMBL" id="AOM82314.1"/>
    </source>
</evidence>
<evidence type="ECO:0000256" key="2">
    <source>
        <dbReference type="ARBA" id="ARBA00022617"/>
    </source>
</evidence>
<feature type="binding site" description="axial binding residue" evidence="8">
    <location>
        <position position="71"/>
    </location>
    <ligand>
        <name>heme</name>
        <dbReference type="ChEBI" id="CHEBI:30413"/>
    </ligand>
    <ligandPart>
        <name>Fe</name>
        <dbReference type="ChEBI" id="CHEBI:18248"/>
    </ligandPart>
</feature>
<dbReference type="GO" id="GO:0046872">
    <property type="term" value="F:metal ion binding"/>
    <property type="evidence" value="ECO:0007669"/>
    <property type="project" value="UniProtKB-KW"/>
</dbReference>
<dbReference type="EMBL" id="CP012502">
    <property type="protein sequence ID" value="AOM82314.1"/>
    <property type="molecule type" value="Genomic_DNA"/>
</dbReference>
<dbReference type="KEGG" id="bbev:BBEV_0944"/>
<dbReference type="InterPro" id="IPR000701">
    <property type="entry name" value="SuccDH_FuR_B_TM-su"/>
</dbReference>
<dbReference type="PATRIC" id="fig|632773.3.peg.1003"/>
<evidence type="ECO:0000256" key="5">
    <source>
        <dbReference type="ARBA" id="ARBA00022989"/>
    </source>
</evidence>
<evidence type="ECO:0000256" key="4">
    <source>
        <dbReference type="ARBA" id="ARBA00022723"/>
    </source>
</evidence>
<feature type="binding site" description="axial binding residue" evidence="8">
    <location>
        <position position="114"/>
    </location>
    <ligand>
        <name>heme</name>
        <dbReference type="ChEBI" id="CHEBI:30413"/>
    </ligand>
    <ligandPart>
        <name>Fe</name>
        <dbReference type="ChEBI" id="CHEBI:18248"/>
    </ligandPart>
</feature>
<dbReference type="RefSeq" id="WP_069364420.1">
    <property type="nucleotide sequence ID" value="NZ_CP012502.1"/>
</dbReference>
<dbReference type="InterPro" id="IPR039023">
    <property type="entry name" value="SdhC_prok"/>
</dbReference>
<keyword evidence="11" id="KW-1185">Reference proteome</keyword>
<sequence length="204" mass="23313">MSTNNREFFYRKLHSLLGVIPVGAFLIVHLSVNYYAVRGEEAFNDAVAFMESLPFVYFLEIFLIFLPLLFHAIYGMYIVFQAKNNTSTYSYFRNWMFMLQRVSGVVVFIFVVWHVWDTRIQKMLGAEVNFDMMADIVASPIALIGYIIGIVAATFHLANGIWAFLITWGITVSPRSQKISQYVSMGIFVALTFVGIRAILAFVI</sequence>
<evidence type="ECO:0000256" key="6">
    <source>
        <dbReference type="ARBA" id="ARBA00023004"/>
    </source>
</evidence>
<feature type="transmembrane region" description="Helical" evidence="9">
    <location>
        <begin position="16"/>
        <end position="36"/>
    </location>
</feature>
<evidence type="ECO:0000256" key="9">
    <source>
        <dbReference type="SAM" id="Phobius"/>
    </source>
</evidence>
<dbReference type="AlphaFoldDB" id="A0A1D7QTH1"/>
<evidence type="ECO:0000256" key="1">
    <source>
        <dbReference type="ARBA" id="ARBA00004370"/>
    </source>
</evidence>